<evidence type="ECO:0000259" key="3">
    <source>
        <dbReference type="Pfam" id="PF05193"/>
    </source>
</evidence>
<dbReference type="CTD" id="20237059"/>
<dbReference type="RefSeq" id="XP_009045545.1">
    <property type="nucleotide sequence ID" value="XM_009047297.1"/>
</dbReference>
<dbReference type="OrthoDB" id="6369905at2759"/>
<dbReference type="InterPro" id="IPR011249">
    <property type="entry name" value="Metalloenz_LuxS/M16"/>
</dbReference>
<proteinExistence type="predicted"/>
<name>V4B194_LOTGI</name>
<dbReference type="KEGG" id="lgi:LOTGIDRAFT_156673"/>
<evidence type="ECO:0000259" key="2">
    <source>
        <dbReference type="Pfam" id="PF00675"/>
    </source>
</evidence>
<dbReference type="Pfam" id="PF00675">
    <property type="entry name" value="Peptidase_M16"/>
    <property type="match status" value="1"/>
</dbReference>
<dbReference type="EMBL" id="KB199905">
    <property type="protein sequence ID" value="ESP04063.1"/>
    <property type="molecule type" value="Genomic_DNA"/>
</dbReference>
<dbReference type="GeneID" id="20237059"/>
<reference evidence="4 5" key="1">
    <citation type="journal article" date="2013" name="Nature">
        <title>Insights into bilaterian evolution from three spiralian genomes.</title>
        <authorList>
            <person name="Simakov O."/>
            <person name="Marletaz F."/>
            <person name="Cho S.J."/>
            <person name="Edsinger-Gonzales E."/>
            <person name="Havlak P."/>
            <person name="Hellsten U."/>
            <person name="Kuo D.H."/>
            <person name="Larsson T."/>
            <person name="Lv J."/>
            <person name="Arendt D."/>
            <person name="Savage R."/>
            <person name="Osoegawa K."/>
            <person name="de Jong P."/>
            <person name="Grimwood J."/>
            <person name="Chapman J.A."/>
            <person name="Shapiro H."/>
            <person name="Aerts A."/>
            <person name="Otillar R.P."/>
            <person name="Terry A.Y."/>
            <person name="Boore J.L."/>
            <person name="Grigoriev I.V."/>
            <person name="Lindberg D.R."/>
            <person name="Seaver E.C."/>
            <person name="Weisblat D.A."/>
            <person name="Putnam N.H."/>
            <person name="Rokhsar D.S."/>
        </authorList>
    </citation>
    <scope>NUCLEOTIDE SEQUENCE [LARGE SCALE GENOMIC DNA]</scope>
</reference>
<dbReference type="InterPro" id="IPR011765">
    <property type="entry name" value="Pept_M16_N"/>
</dbReference>
<evidence type="ECO:0000313" key="5">
    <source>
        <dbReference type="Proteomes" id="UP000030746"/>
    </source>
</evidence>
<dbReference type="HOGENOM" id="CLU_009902_0_0_1"/>
<dbReference type="FunFam" id="3.30.830.10:FF:000039">
    <property type="entry name" value="Ubiquinol-cytochrome c reductase core subunit 2"/>
    <property type="match status" value="1"/>
</dbReference>
<dbReference type="Proteomes" id="UP000030746">
    <property type="component" value="Unassembled WGS sequence"/>
</dbReference>
<dbReference type="STRING" id="225164.V4B194"/>
<protein>
    <recommendedName>
        <fullName evidence="6">Peptidase M16 N-terminal domain-containing protein</fullName>
    </recommendedName>
</protein>
<dbReference type="AlphaFoldDB" id="V4B194"/>
<feature type="region of interest" description="Disordered" evidence="1">
    <location>
        <begin position="206"/>
        <end position="234"/>
    </location>
</feature>
<dbReference type="GO" id="GO:0005739">
    <property type="term" value="C:mitochondrion"/>
    <property type="evidence" value="ECO:0007669"/>
    <property type="project" value="TreeGrafter"/>
</dbReference>
<evidence type="ECO:0000256" key="1">
    <source>
        <dbReference type="SAM" id="MobiDB-lite"/>
    </source>
</evidence>
<accession>V4B194</accession>
<dbReference type="SUPFAM" id="SSF63411">
    <property type="entry name" value="LuxS/MPP-like metallohydrolase"/>
    <property type="match status" value="2"/>
</dbReference>
<sequence>MSCWYLTIQVTKLSNGLLVASVENNASVSRVTVAAKAGARYEDGNQLGLTHFLRHLPVKHNYKFQEVIFLKGLQQLGSSFYCSNSREYMYYTVESLRTELDDALLFLEDVSVNPFINYWDIGALDSNLKFDLLCLENEPVARSLDSLHLAAYRNTLGRSLYMPDYMIGNFSSEQINEYTYKHYSPDNMAVIGIGVDHDELVSRAEEFDFSGSPPTSPDAPIQTGDRSKPTPPQKAVYKGGEIRIPTYTDQTVASVAVEGSSLCDKDLLAVQVLQNLISHHSSVKYGAETSKLNTAISKATNKPFHVRSFNMSYTDGGLFGFTACSRYDNIRNVLKAAFDQFVTLTKGGISEQEVSRAKTQLKADLFMSYENGGYVLDDLCEQVLCHEKITSPAEIAKKIDAVSVKEVEAVAKKIGSSKPSMSIIGNLSDAPYLDELYK</sequence>
<organism evidence="4 5">
    <name type="scientific">Lottia gigantea</name>
    <name type="common">Giant owl limpet</name>
    <dbReference type="NCBI Taxonomy" id="225164"/>
    <lineage>
        <taxon>Eukaryota</taxon>
        <taxon>Metazoa</taxon>
        <taxon>Spiralia</taxon>
        <taxon>Lophotrochozoa</taxon>
        <taxon>Mollusca</taxon>
        <taxon>Gastropoda</taxon>
        <taxon>Patellogastropoda</taxon>
        <taxon>Lottioidea</taxon>
        <taxon>Lottiidae</taxon>
        <taxon>Lottia</taxon>
    </lineage>
</organism>
<keyword evidence="5" id="KW-1185">Reference proteome</keyword>
<dbReference type="InterPro" id="IPR050361">
    <property type="entry name" value="MPP/UQCRC_Complex"/>
</dbReference>
<evidence type="ECO:0008006" key="6">
    <source>
        <dbReference type="Google" id="ProtNLM"/>
    </source>
</evidence>
<evidence type="ECO:0000313" key="4">
    <source>
        <dbReference type="EMBL" id="ESP04063.1"/>
    </source>
</evidence>
<gene>
    <name evidence="4" type="ORF">LOTGIDRAFT_156673</name>
</gene>
<feature type="domain" description="Peptidase M16 C-terminal" evidence="3">
    <location>
        <begin position="170"/>
        <end position="361"/>
    </location>
</feature>
<dbReference type="GO" id="GO:0046872">
    <property type="term" value="F:metal ion binding"/>
    <property type="evidence" value="ECO:0007669"/>
    <property type="project" value="InterPro"/>
</dbReference>
<dbReference type="PANTHER" id="PTHR11851">
    <property type="entry name" value="METALLOPROTEASE"/>
    <property type="match status" value="1"/>
</dbReference>
<dbReference type="Pfam" id="PF05193">
    <property type="entry name" value="Peptidase_M16_C"/>
    <property type="match status" value="1"/>
</dbReference>
<dbReference type="PANTHER" id="PTHR11851:SF226">
    <property type="entry name" value="CYTOCHROME B-C1 COMPLEX SUBUNIT 2, MITOCHONDRIAL"/>
    <property type="match status" value="1"/>
</dbReference>
<dbReference type="InterPro" id="IPR007863">
    <property type="entry name" value="Peptidase_M16_C"/>
</dbReference>
<dbReference type="OMA" id="APKFALY"/>
<dbReference type="Gene3D" id="3.30.830.10">
    <property type="entry name" value="Metalloenzyme, LuxS/M16 peptidase-like"/>
    <property type="match status" value="2"/>
</dbReference>
<feature type="domain" description="Peptidase M16 N-terminal" evidence="2">
    <location>
        <begin position="19"/>
        <end position="164"/>
    </location>
</feature>